<evidence type="ECO:0000256" key="5">
    <source>
        <dbReference type="ARBA" id="ARBA00023015"/>
    </source>
</evidence>
<dbReference type="AlphaFoldDB" id="A0AA39AHH6"/>
<feature type="compositionally biased region" description="Basic residues" evidence="10">
    <location>
        <begin position="283"/>
        <end position="292"/>
    </location>
</feature>
<evidence type="ECO:0000256" key="11">
    <source>
        <dbReference type="SAM" id="SignalP"/>
    </source>
</evidence>
<evidence type="ECO:0000313" key="13">
    <source>
        <dbReference type="EMBL" id="KAJ9707736.1"/>
    </source>
</evidence>
<dbReference type="GO" id="GO:0005634">
    <property type="term" value="C:nucleus"/>
    <property type="evidence" value="ECO:0007669"/>
    <property type="project" value="UniProtKB-SubCell"/>
</dbReference>
<dbReference type="InterPro" id="IPR004333">
    <property type="entry name" value="SBP_dom"/>
</dbReference>
<evidence type="ECO:0000256" key="4">
    <source>
        <dbReference type="ARBA" id="ARBA00022833"/>
    </source>
</evidence>
<name>A0AA39AHH6_VITRO</name>
<evidence type="ECO:0000256" key="1">
    <source>
        <dbReference type="ARBA" id="ARBA00004123"/>
    </source>
</evidence>
<dbReference type="SUPFAM" id="SSF103612">
    <property type="entry name" value="SBT domain"/>
    <property type="match status" value="1"/>
</dbReference>
<evidence type="ECO:0000256" key="9">
    <source>
        <dbReference type="PROSITE-ProRule" id="PRU00470"/>
    </source>
</evidence>
<keyword evidence="4" id="KW-0862">Zinc</keyword>
<proteinExistence type="predicted"/>
<dbReference type="GO" id="GO:0008270">
    <property type="term" value="F:zinc ion binding"/>
    <property type="evidence" value="ECO:0007669"/>
    <property type="project" value="UniProtKB-KW"/>
</dbReference>
<dbReference type="PANTHER" id="PTHR31251:SF102">
    <property type="entry name" value="SBP-TYPE DOMAIN-CONTAINING PROTEIN"/>
    <property type="match status" value="1"/>
</dbReference>
<dbReference type="PANTHER" id="PTHR31251">
    <property type="entry name" value="SQUAMOSA PROMOTER-BINDING-LIKE PROTEIN 4"/>
    <property type="match status" value="1"/>
</dbReference>
<feature type="domain" description="SBP-type" evidence="12">
    <location>
        <begin position="216"/>
        <end position="293"/>
    </location>
</feature>
<evidence type="ECO:0000256" key="3">
    <source>
        <dbReference type="ARBA" id="ARBA00022771"/>
    </source>
</evidence>
<evidence type="ECO:0000259" key="12">
    <source>
        <dbReference type="PROSITE" id="PS51141"/>
    </source>
</evidence>
<protein>
    <recommendedName>
        <fullName evidence="12">SBP-type domain-containing protein</fullName>
    </recommendedName>
</protein>
<dbReference type="InterPro" id="IPR036893">
    <property type="entry name" value="SBP_sf"/>
</dbReference>
<accession>A0AA39AHH6</accession>
<dbReference type="EMBL" id="JARBHA010000001">
    <property type="protein sequence ID" value="KAJ9707736.1"/>
    <property type="molecule type" value="Genomic_DNA"/>
</dbReference>
<comment type="caution">
    <text evidence="13">The sequence shown here is derived from an EMBL/GenBank/DDBJ whole genome shotgun (WGS) entry which is preliminary data.</text>
</comment>
<evidence type="ECO:0000256" key="2">
    <source>
        <dbReference type="ARBA" id="ARBA00022723"/>
    </source>
</evidence>
<keyword evidence="7" id="KW-0804">Transcription</keyword>
<dbReference type="Proteomes" id="UP001168098">
    <property type="component" value="Unassembled WGS sequence"/>
</dbReference>
<evidence type="ECO:0000256" key="7">
    <source>
        <dbReference type="ARBA" id="ARBA00023163"/>
    </source>
</evidence>
<feature type="signal peptide" evidence="11">
    <location>
        <begin position="1"/>
        <end position="20"/>
    </location>
</feature>
<dbReference type="Gene3D" id="4.10.1100.10">
    <property type="entry name" value="Transcription factor, SBP-box domain"/>
    <property type="match status" value="1"/>
</dbReference>
<reference evidence="13 14" key="1">
    <citation type="journal article" date="2023" name="BMC Biotechnol.">
        <title>Vitis rotundifolia cv Carlos genome sequencing.</title>
        <authorList>
            <person name="Huff M."/>
            <person name="Hulse-Kemp A."/>
            <person name="Scheffler B."/>
            <person name="Youngblood R."/>
            <person name="Simpson S."/>
            <person name="Babiker E."/>
            <person name="Staton M."/>
        </authorList>
    </citation>
    <scope>NUCLEOTIDE SEQUENCE [LARGE SCALE GENOMIC DNA]</scope>
    <source>
        <tissue evidence="13">Leaf</tissue>
    </source>
</reference>
<dbReference type="PROSITE" id="PS51141">
    <property type="entry name" value="ZF_SBP"/>
    <property type="match status" value="1"/>
</dbReference>
<dbReference type="Pfam" id="PF03110">
    <property type="entry name" value="SBP"/>
    <property type="match status" value="1"/>
</dbReference>
<keyword evidence="6" id="KW-0238">DNA-binding</keyword>
<keyword evidence="14" id="KW-1185">Reference proteome</keyword>
<dbReference type="GO" id="GO:0003677">
    <property type="term" value="F:DNA binding"/>
    <property type="evidence" value="ECO:0007669"/>
    <property type="project" value="UniProtKB-KW"/>
</dbReference>
<gene>
    <name evidence="13" type="ORF">PVL29_000012</name>
</gene>
<feature type="chain" id="PRO_5041326431" description="SBP-type domain-containing protein" evidence="11">
    <location>
        <begin position="21"/>
        <end position="563"/>
    </location>
</feature>
<evidence type="ECO:0000256" key="10">
    <source>
        <dbReference type="SAM" id="MobiDB-lite"/>
    </source>
</evidence>
<keyword evidence="2" id="KW-0479">Metal-binding</keyword>
<sequence length="563" mass="62721">MKEIISFSFFLFFLFSFFESFRHLSGNIFSANLDAVLLMESWSHALEKKMFLYSEEMDLTTDAVGRSRKLLTGWDMKTPFNFENDGLVLDRDAVESMEFMELDSPDLVRKLLPSNPSVGFLSGEIGRNSSKRIVSPTNMVTSNPIFGGEESSSRLSSSFMESNSQDSSIIDLKLGRLADCIDAKNNRCSKEGSVLSSLGSSMPAKRARTTSVCSQTPLCQVHGCNMDLSSSKDYHKRHKVCDVHSKTPKVIVNGIEQRFCQQCSRFHLLAEFDDGKRSCRKRLAGHNERRRKPQLDTHSGKPQKLLQSYQGTRILGTSLAKRPSFVFQDILPGSVYCPDGYGQANPSRSIKLEKEPIYSSQFVIPISGQLPPKSFLHLYGTERQCHPGFLSSGTEDCTGFYPASTVQELPGVSKSNCALSLLSAQSQDLSNHLMGIPMANPPTVQGCHAHYSAVHNSDKPIGISSWEKFASNGSYSSRMNSVEVAQMGPVMLPDGGNAVSFEVRTNRNFQGSDFLNAKHSHSSEREPTVDLLQLSSHLKRVEWQRNSMHVKQENDDFHCFPTT</sequence>
<evidence type="ECO:0000256" key="8">
    <source>
        <dbReference type="ARBA" id="ARBA00023242"/>
    </source>
</evidence>
<dbReference type="FunFam" id="4.10.1100.10:FF:000001">
    <property type="entry name" value="Squamosa promoter-binding-like protein 14"/>
    <property type="match status" value="1"/>
</dbReference>
<keyword evidence="5" id="KW-0805">Transcription regulation</keyword>
<keyword evidence="3 9" id="KW-0863">Zinc-finger</keyword>
<dbReference type="InterPro" id="IPR044817">
    <property type="entry name" value="SBP-like"/>
</dbReference>
<organism evidence="13 14">
    <name type="scientific">Vitis rotundifolia</name>
    <name type="common">Muscadine grape</name>
    <dbReference type="NCBI Taxonomy" id="103349"/>
    <lineage>
        <taxon>Eukaryota</taxon>
        <taxon>Viridiplantae</taxon>
        <taxon>Streptophyta</taxon>
        <taxon>Embryophyta</taxon>
        <taxon>Tracheophyta</taxon>
        <taxon>Spermatophyta</taxon>
        <taxon>Magnoliopsida</taxon>
        <taxon>eudicotyledons</taxon>
        <taxon>Gunneridae</taxon>
        <taxon>Pentapetalae</taxon>
        <taxon>rosids</taxon>
        <taxon>Vitales</taxon>
        <taxon>Vitaceae</taxon>
        <taxon>Viteae</taxon>
        <taxon>Vitis</taxon>
    </lineage>
</organism>
<feature type="region of interest" description="Disordered" evidence="10">
    <location>
        <begin position="283"/>
        <end position="303"/>
    </location>
</feature>
<keyword evidence="11" id="KW-0732">Signal</keyword>
<evidence type="ECO:0000313" key="14">
    <source>
        <dbReference type="Proteomes" id="UP001168098"/>
    </source>
</evidence>
<comment type="subcellular location">
    <subcellularLocation>
        <location evidence="1">Nucleus</location>
    </subcellularLocation>
</comment>
<evidence type="ECO:0000256" key="6">
    <source>
        <dbReference type="ARBA" id="ARBA00023125"/>
    </source>
</evidence>
<keyword evidence="8" id="KW-0539">Nucleus</keyword>